<reference evidence="3" key="1">
    <citation type="submission" date="2020-06" db="EMBL/GenBank/DDBJ databases">
        <title>WGS assembly of Ceratodon purpureus strain R40.</title>
        <authorList>
            <person name="Carey S.B."/>
            <person name="Jenkins J."/>
            <person name="Shu S."/>
            <person name="Lovell J.T."/>
            <person name="Sreedasyam A."/>
            <person name="Maumus F."/>
            <person name="Tiley G.P."/>
            <person name="Fernandez-Pozo N."/>
            <person name="Barry K."/>
            <person name="Chen C."/>
            <person name="Wang M."/>
            <person name="Lipzen A."/>
            <person name="Daum C."/>
            <person name="Saski C.A."/>
            <person name="Payton A.C."/>
            <person name="Mcbreen J.C."/>
            <person name="Conrad R.E."/>
            <person name="Kollar L.M."/>
            <person name="Olsson S."/>
            <person name="Huttunen S."/>
            <person name="Landis J.B."/>
            <person name="Wickett N.J."/>
            <person name="Johnson M.G."/>
            <person name="Rensing S.A."/>
            <person name="Grimwood J."/>
            <person name="Schmutz J."/>
            <person name="Mcdaniel S.F."/>
        </authorList>
    </citation>
    <scope>NUCLEOTIDE SEQUENCE</scope>
    <source>
        <strain evidence="3">R40</strain>
    </source>
</reference>
<accession>A0A8T0ICR3</accession>
<feature type="compositionally biased region" description="Polar residues" evidence="1">
    <location>
        <begin position="38"/>
        <end position="47"/>
    </location>
</feature>
<name>A0A8T0ICR3_CERPU</name>
<evidence type="ECO:0000313" key="4">
    <source>
        <dbReference type="Proteomes" id="UP000822688"/>
    </source>
</evidence>
<feature type="compositionally biased region" description="Basic and acidic residues" evidence="1">
    <location>
        <begin position="120"/>
        <end position="130"/>
    </location>
</feature>
<feature type="region of interest" description="Disordered" evidence="1">
    <location>
        <begin position="221"/>
        <end position="257"/>
    </location>
</feature>
<evidence type="ECO:0000313" key="3">
    <source>
        <dbReference type="EMBL" id="KAG0580283.1"/>
    </source>
</evidence>
<evidence type="ECO:0000259" key="2">
    <source>
        <dbReference type="PROSITE" id="PS51840"/>
    </source>
</evidence>
<dbReference type="InterPro" id="IPR039614">
    <property type="entry name" value="PMI1-like"/>
</dbReference>
<comment type="caution">
    <text evidence="3">The sequence shown here is derived from an EMBL/GenBank/DDBJ whole genome shotgun (WGS) entry which is preliminary data.</text>
</comment>
<feature type="compositionally biased region" description="Low complexity" evidence="1">
    <location>
        <begin position="55"/>
        <end position="66"/>
    </location>
</feature>
<sequence length="1569" mass="170944">MNPEMGKKAPLSPALGGGSRRDDTGGQLLRELEALSQVLYNAGQQNGRPPRKESPSSPFLGSLPGPRRSEELHLPQPPPLSPHLAGRPYQTPPSPHLGASRDSLSEDSSSPYLSTYANRRMRDSRSEDLPRSPYLAARNGNGPPSPYLGGLDGPQPESRSPVIVSLNSIQGPAAFRRSGSRREGGGRPPMVAPLSPHIDPSRGHELPKSPLIVARRSVDSLPSLPPRSPHLGRPTLPGHFTRPVSESSPTTRSLGSLNITELTLSSAAAALRSPHQRPPAHARSFSPLSQSVDLGKKVETYRLDGGRESPESAESAESGARTALKPWHSQGFEKNLPEVTNFPSWLEDNVNFSKQLEAPKEKRSLWNWGPFKALSHIGAQRFNCMFTVHVHGIEGLPAVTNGLRLAVSWKRKEAQAQSMPGRVFQGSVEFEESLYLKSTVYGTKDGSKGLKFEPKCFDLAVIALDVDELVLGKHRLDLSRLLPKTAEARKEENDRSWTTSFKLAGKAKGGTLIVTFGCQLLNKNSEPTSSLSSARFSDSPMAKPLRSYNSLPSSPDGTPRSGWAPTDGGAFSPAMSEMPIDGEYMRMEHLSLNDDFDNGNGNGGRFSSAKSSQKGEARPSFSDTTASPRKLSYSQQAATSEREDLAKALYDEDDGSEFNVVCQGHETSSIVDTGTATPVESLEWDDPKAEEDVVQGLSDGDVHEDLLEDSAFLQSQIDVEMAEDVKVISEDKSSRNERAEVRDSQVVEVGTVDKLAQVFEGLAKDRSPVASVDPELRELSENSVGVEKLKDGGKEEKEQIIEVNEDWSVSAVDDLDVLTQSWSVGVAPGNIEEHVISREEFLSDDNDGEDASVAIVESKDDEETSNGDIAIVDSEDDEETLDGVVVKDEEEEKTPDVVTMGRKVDNEQERTMNLVVAESDVSVEKSLEIVQSMSTPTPQVKTREDMEEDDYDLVTGEFLSFLRGERGPALDNYESGEDAPDSPRALLLQQFEQEALIEGGLELNFHLPEYAKFRVEGAQTEKNDASRPPQDIQPDSPLIPDDNDYNLDWGNEDDVELAAILEAAEAELEKATQILKSRARAKMLEDEETKALMEEWGLNDRAFSPQYEEESDLSLAIVPVAPASAPAPAPPLGNGLGPVVRIRDGGSLRSMSPTHFRAGGRLLLQASDPVVVDGTSSEMGATSMEMLQRMAVAGMEGMAAQAMMAMPLEDLTGMALDQISVEQRPAGFTQPLASRSQNGRYAAIGYGENSNTLALRDNISGFNKQNGSERNSNDEHLGLEDIAPTAMLKIEALALEGLKIQAEMADQDAPYTVEPLADEANHKRASQRGMILLKNGNLARDRHGVEGGLMSSAVSLNEWMSLDAGVYDEDDSEEHTVGHKKTNAVSYGKHKDKSLVTRHSASRGVKGDTVTLSMLVQLRDPFRNNEPVGAPMMALVQAERVRPPLKTTLGHRSAKRGFNEEENEESTESPKFKIVDITVAGLETAETNTSTRKLDIWNKPKQLAAGSRWLVAHGMGKSSSMRSKPAAKHQRGESLWSISSRVHGSGAKWRDSHIRNPNVIFADTSIRTY</sequence>
<dbReference type="InterPro" id="IPR019448">
    <property type="entry name" value="NT-C2"/>
</dbReference>
<dbReference type="PANTHER" id="PTHR33414:SF1">
    <property type="entry name" value="PROTEIN PLASTID MOVEMENT IMPAIRED 1-RELATED 1"/>
    <property type="match status" value="1"/>
</dbReference>
<feature type="region of interest" description="Disordered" evidence="1">
    <location>
        <begin position="1370"/>
        <end position="1402"/>
    </location>
</feature>
<feature type="compositionally biased region" description="Polar residues" evidence="1">
    <location>
        <begin position="525"/>
        <end position="536"/>
    </location>
</feature>
<feature type="compositionally biased region" description="Low complexity" evidence="1">
    <location>
        <begin position="100"/>
        <end position="114"/>
    </location>
</feature>
<feature type="region of interest" description="Disordered" evidence="1">
    <location>
        <begin position="1"/>
        <end position="206"/>
    </location>
</feature>
<dbReference type="PROSITE" id="PS51840">
    <property type="entry name" value="C2_NT"/>
    <property type="match status" value="1"/>
</dbReference>
<dbReference type="Pfam" id="PF21745">
    <property type="entry name" value="PMI1_PMIR1-2_C"/>
    <property type="match status" value="1"/>
</dbReference>
<gene>
    <name evidence="3" type="ORF">KC19_4G162500</name>
</gene>
<dbReference type="Pfam" id="PF10358">
    <property type="entry name" value="NT-C2"/>
    <property type="match status" value="1"/>
</dbReference>
<dbReference type="InterPro" id="IPR048972">
    <property type="entry name" value="PMI1_PMIR1-2_C"/>
</dbReference>
<organism evidence="3 4">
    <name type="scientific">Ceratodon purpureus</name>
    <name type="common">Fire moss</name>
    <name type="synonym">Dicranum purpureum</name>
    <dbReference type="NCBI Taxonomy" id="3225"/>
    <lineage>
        <taxon>Eukaryota</taxon>
        <taxon>Viridiplantae</taxon>
        <taxon>Streptophyta</taxon>
        <taxon>Embryophyta</taxon>
        <taxon>Bryophyta</taxon>
        <taxon>Bryophytina</taxon>
        <taxon>Bryopsida</taxon>
        <taxon>Dicranidae</taxon>
        <taxon>Pseudoditrichales</taxon>
        <taxon>Ditrichaceae</taxon>
        <taxon>Ceratodon</taxon>
    </lineage>
</organism>
<feature type="compositionally biased region" description="Polar residues" evidence="1">
    <location>
        <begin position="547"/>
        <end position="556"/>
    </location>
</feature>
<dbReference type="Proteomes" id="UP000822688">
    <property type="component" value="Chromosome 4"/>
</dbReference>
<evidence type="ECO:0000256" key="1">
    <source>
        <dbReference type="SAM" id="MobiDB-lite"/>
    </source>
</evidence>
<feature type="compositionally biased region" description="Polar residues" evidence="1">
    <location>
        <begin position="244"/>
        <end position="257"/>
    </location>
</feature>
<feature type="compositionally biased region" description="Polar residues" evidence="1">
    <location>
        <begin position="621"/>
        <end position="639"/>
    </location>
</feature>
<feature type="compositionally biased region" description="Basic residues" evidence="1">
    <location>
        <begin position="1378"/>
        <end position="1392"/>
    </location>
</feature>
<proteinExistence type="predicted"/>
<keyword evidence="4" id="KW-1185">Reference proteome</keyword>
<feature type="region of interest" description="Disordered" evidence="1">
    <location>
        <begin position="1018"/>
        <end position="1038"/>
    </location>
</feature>
<feature type="domain" description="C2 NT-type" evidence="2">
    <location>
        <begin position="374"/>
        <end position="520"/>
    </location>
</feature>
<protein>
    <recommendedName>
        <fullName evidence="2">C2 NT-type domain-containing protein</fullName>
    </recommendedName>
</protein>
<dbReference type="EMBL" id="CM026424">
    <property type="protein sequence ID" value="KAG0580283.1"/>
    <property type="molecule type" value="Genomic_DNA"/>
</dbReference>
<feature type="region of interest" description="Disordered" evidence="1">
    <location>
        <begin position="592"/>
        <end position="639"/>
    </location>
</feature>
<feature type="region of interest" description="Disordered" evidence="1">
    <location>
        <begin position="525"/>
        <end position="576"/>
    </location>
</feature>
<dbReference type="PANTHER" id="PTHR33414">
    <property type="entry name" value="PROTEIN PLASTID MOVEMENT IMPAIRED 1-RELATED 1"/>
    <property type="match status" value="1"/>
</dbReference>